<reference evidence="3 4" key="1">
    <citation type="journal article" date="2011" name="Science">
        <title>The ecoresponsive genome of Daphnia pulex.</title>
        <authorList>
            <person name="Colbourne J.K."/>
            <person name="Pfrender M.E."/>
            <person name="Gilbert D."/>
            <person name="Thomas W.K."/>
            <person name="Tucker A."/>
            <person name="Oakley T.H."/>
            <person name="Tokishita S."/>
            <person name="Aerts A."/>
            <person name="Arnold G.J."/>
            <person name="Basu M.K."/>
            <person name="Bauer D.J."/>
            <person name="Caceres C.E."/>
            <person name="Carmel L."/>
            <person name="Casola C."/>
            <person name="Choi J.H."/>
            <person name="Detter J.C."/>
            <person name="Dong Q."/>
            <person name="Dusheyko S."/>
            <person name="Eads B.D."/>
            <person name="Frohlich T."/>
            <person name="Geiler-Samerotte K.A."/>
            <person name="Gerlach D."/>
            <person name="Hatcher P."/>
            <person name="Jogdeo S."/>
            <person name="Krijgsveld J."/>
            <person name="Kriventseva E.V."/>
            <person name="Kultz D."/>
            <person name="Laforsch C."/>
            <person name="Lindquist E."/>
            <person name="Lopez J."/>
            <person name="Manak J.R."/>
            <person name="Muller J."/>
            <person name="Pangilinan J."/>
            <person name="Patwardhan R.P."/>
            <person name="Pitluck S."/>
            <person name="Pritham E.J."/>
            <person name="Rechtsteiner A."/>
            <person name="Rho M."/>
            <person name="Rogozin I.B."/>
            <person name="Sakarya O."/>
            <person name="Salamov A."/>
            <person name="Schaack S."/>
            <person name="Shapiro H."/>
            <person name="Shiga Y."/>
            <person name="Skalitzky C."/>
            <person name="Smith Z."/>
            <person name="Souvorov A."/>
            <person name="Sung W."/>
            <person name="Tang Z."/>
            <person name="Tsuchiya D."/>
            <person name="Tu H."/>
            <person name="Vos H."/>
            <person name="Wang M."/>
            <person name="Wolf Y.I."/>
            <person name="Yamagata H."/>
            <person name="Yamada T."/>
            <person name="Ye Y."/>
            <person name="Shaw J.R."/>
            <person name="Andrews J."/>
            <person name="Crease T.J."/>
            <person name="Tang H."/>
            <person name="Lucas S.M."/>
            <person name="Robertson H.M."/>
            <person name="Bork P."/>
            <person name="Koonin E.V."/>
            <person name="Zdobnov E.M."/>
            <person name="Grigoriev I.V."/>
            <person name="Lynch M."/>
            <person name="Boore J.L."/>
        </authorList>
    </citation>
    <scope>NUCLEOTIDE SEQUENCE [LARGE SCALE GENOMIC DNA]</scope>
</reference>
<dbReference type="KEGG" id="dpx:DAPPUDRAFT_104617"/>
<proteinExistence type="predicted"/>
<dbReference type="EMBL" id="GL732553">
    <property type="protein sequence ID" value="EFX79145.1"/>
    <property type="molecule type" value="Genomic_DNA"/>
</dbReference>
<sequence length="315" mass="32126">MQATIFFLLSVSIALSASNPIADPGKILNDGDVIAVFDEDEPEQPAVLFTSSRTPVCGFDCCHPETADGFFRLPSRLPPPIVVGTVYQPISFVTSPIATGGFAAAGSSGAGGGVVDLGISGQQGLFSAGARTTQVSRPFTGISGSTGLGNVGFNMLEQQHGLLQGLLTGGHSIGQMVRPSTGLLSAGPSTGQGNVDVGMIGQQGLLQALFAGARPTMSQESRPPTGLFPSSGGQGNVGINIQQSILGSNSGPSSPNGSASASVHVSGGQQHQQPQPQQPQPVLETTNKPFIPTPTPWSEVNIEKVIDVMAQAVKS</sequence>
<dbReference type="AlphaFoldDB" id="E9GMS6"/>
<dbReference type="HOGENOM" id="CLU_883554_0_0_1"/>
<evidence type="ECO:0000256" key="1">
    <source>
        <dbReference type="SAM" id="MobiDB-lite"/>
    </source>
</evidence>
<protein>
    <submittedName>
        <fullName evidence="3">Uncharacterized protein</fullName>
    </submittedName>
</protein>
<dbReference type="InParanoid" id="E9GMS6"/>
<dbReference type="OrthoDB" id="10458502at2759"/>
<keyword evidence="4" id="KW-1185">Reference proteome</keyword>
<name>E9GMS6_DAPPU</name>
<evidence type="ECO:0000313" key="4">
    <source>
        <dbReference type="Proteomes" id="UP000000305"/>
    </source>
</evidence>
<dbReference type="Proteomes" id="UP000000305">
    <property type="component" value="Unassembled WGS sequence"/>
</dbReference>
<evidence type="ECO:0000256" key="2">
    <source>
        <dbReference type="SAM" id="SignalP"/>
    </source>
</evidence>
<gene>
    <name evidence="3" type="ORF">DAPPUDRAFT_104617</name>
</gene>
<feature type="signal peptide" evidence="2">
    <location>
        <begin position="1"/>
        <end position="18"/>
    </location>
</feature>
<keyword evidence="2" id="KW-0732">Signal</keyword>
<accession>E9GMS6</accession>
<feature type="region of interest" description="Disordered" evidence="1">
    <location>
        <begin position="214"/>
        <end position="296"/>
    </location>
</feature>
<organism evidence="3 4">
    <name type="scientific">Daphnia pulex</name>
    <name type="common">Water flea</name>
    <dbReference type="NCBI Taxonomy" id="6669"/>
    <lineage>
        <taxon>Eukaryota</taxon>
        <taxon>Metazoa</taxon>
        <taxon>Ecdysozoa</taxon>
        <taxon>Arthropoda</taxon>
        <taxon>Crustacea</taxon>
        <taxon>Branchiopoda</taxon>
        <taxon>Diplostraca</taxon>
        <taxon>Cladocera</taxon>
        <taxon>Anomopoda</taxon>
        <taxon>Daphniidae</taxon>
        <taxon>Daphnia</taxon>
    </lineage>
</organism>
<feature type="compositionally biased region" description="Low complexity" evidence="1">
    <location>
        <begin position="237"/>
        <end position="275"/>
    </location>
</feature>
<evidence type="ECO:0000313" key="3">
    <source>
        <dbReference type="EMBL" id="EFX79145.1"/>
    </source>
</evidence>
<feature type="chain" id="PRO_5003240474" evidence="2">
    <location>
        <begin position="19"/>
        <end position="315"/>
    </location>
</feature>